<dbReference type="EC" id="6.1.1.10" evidence="7"/>
<evidence type="ECO:0000259" key="6">
    <source>
        <dbReference type="Pfam" id="PF09334"/>
    </source>
</evidence>
<gene>
    <name evidence="7" type="ORF">IMG5_156940</name>
</gene>
<dbReference type="eggNOG" id="KOG0436">
    <property type="taxonomic scope" value="Eukaryota"/>
</dbReference>
<dbReference type="InterPro" id="IPR023457">
    <property type="entry name" value="Met-tRNA_synth_2"/>
</dbReference>
<dbReference type="GO" id="GO:0004825">
    <property type="term" value="F:methionine-tRNA ligase activity"/>
    <property type="evidence" value="ECO:0007669"/>
    <property type="project" value="UniProtKB-EC"/>
</dbReference>
<proteinExistence type="predicted"/>
<keyword evidence="1 7" id="KW-0436">Ligase</keyword>
<reference evidence="7 8" key="1">
    <citation type="submission" date="2011-07" db="EMBL/GenBank/DDBJ databases">
        <authorList>
            <person name="Coyne R."/>
            <person name="Brami D."/>
            <person name="Johnson J."/>
            <person name="Hostetler J."/>
            <person name="Hannick L."/>
            <person name="Clark T."/>
            <person name="Cassidy-Hanley D."/>
            <person name="Inman J."/>
        </authorList>
    </citation>
    <scope>NUCLEOTIDE SEQUENCE [LARGE SCALE GENOMIC DNA]</scope>
    <source>
        <strain evidence="7 8">G5</strain>
    </source>
</reference>
<dbReference type="Proteomes" id="UP000008983">
    <property type="component" value="Unassembled WGS sequence"/>
</dbReference>
<dbReference type="PANTHER" id="PTHR43326:SF1">
    <property type="entry name" value="METHIONINE--TRNA LIGASE, MITOCHONDRIAL"/>
    <property type="match status" value="1"/>
</dbReference>
<keyword evidence="2" id="KW-0547">Nucleotide-binding</keyword>
<dbReference type="PANTHER" id="PTHR43326">
    <property type="entry name" value="METHIONYL-TRNA SYNTHETASE"/>
    <property type="match status" value="1"/>
</dbReference>
<dbReference type="Gene3D" id="3.40.50.620">
    <property type="entry name" value="HUPs"/>
    <property type="match status" value="1"/>
</dbReference>
<evidence type="ECO:0000256" key="5">
    <source>
        <dbReference type="ARBA" id="ARBA00023146"/>
    </source>
</evidence>
<evidence type="ECO:0000256" key="4">
    <source>
        <dbReference type="ARBA" id="ARBA00022917"/>
    </source>
</evidence>
<dbReference type="Pfam" id="PF09334">
    <property type="entry name" value="tRNA-synt_1g"/>
    <property type="match status" value="1"/>
</dbReference>
<dbReference type="InterPro" id="IPR015413">
    <property type="entry name" value="Methionyl/Leucyl_tRNA_Synth"/>
</dbReference>
<keyword evidence="5" id="KW-0030">Aminoacyl-tRNA synthetase</keyword>
<keyword evidence="3" id="KW-0067">ATP-binding</keyword>
<dbReference type="RefSeq" id="XP_004030603.1">
    <property type="nucleotide sequence ID" value="XM_004030555.1"/>
</dbReference>
<accession>G0QZH8</accession>
<dbReference type="GO" id="GO:0005524">
    <property type="term" value="F:ATP binding"/>
    <property type="evidence" value="ECO:0007669"/>
    <property type="project" value="UniProtKB-KW"/>
</dbReference>
<keyword evidence="8" id="KW-1185">Reference proteome</keyword>
<dbReference type="STRING" id="857967.G0QZH8"/>
<sequence>MKINEDFSNFRTDEHGQKIQNSALKAQQNPQQFVDEISQSFIELSKEFSIQYDVFNRTSSDAHKNAVQNLWNKLEENGYIQINNKRNKSTCKLGIRRKPHILFRENKGKNKIVSLIKPSNSSRSLKHLYNKLIRRNE</sequence>
<evidence type="ECO:0000313" key="7">
    <source>
        <dbReference type="EMBL" id="EGR29367.1"/>
    </source>
</evidence>
<dbReference type="GO" id="GO:0006431">
    <property type="term" value="P:methionyl-tRNA aminoacylation"/>
    <property type="evidence" value="ECO:0007669"/>
    <property type="project" value="TreeGrafter"/>
</dbReference>
<dbReference type="InterPro" id="IPR014729">
    <property type="entry name" value="Rossmann-like_a/b/a_fold"/>
</dbReference>
<evidence type="ECO:0000256" key="3">
    <source>
        <dbReference type="ARBA" id="ARBA00022840"/>
    </source>
</evidence>
<keyword evidence="4" id="KW-0648">Protein biosynthesis</keyword>
<dbReference type="GeneID" id="14905472"/>
<evidence type="ECO:0000256" key="1">
    <source>
        <dbReference type="ARBA" id="ARBA00022598"/>
    </source>
</evidence>
<dbReference type="OrthoDB" id="24670at2759"/>
<dbReference type="EMBL" id="GL984151">
    <property type="protein sequence ID" value="EGR29367.1"/>
    <property type="molecule type" value="Genomic_DNA"/>
</dbReference>
<organism evidence="7 8">
    <name type="scientific">Ichthyophthirius multifiliis</name>
    <name type="common">White spot disease agent</name>
    <name type="synonym">Ich</name>
    <dbReference type="NCBI Taxonomy" id="5932"/>
    <lineage>
        <taxon>Eukaryota</taxon>
        <taxon>Sar</taxon>
        <taxon>Alveolata</taxon>
        <taxon>Ciliophora</taxon>
        <taxon>Intramacronucleata</taxon>
        <taxon>Oligohymenophorea</taxon>
        <taxon>Hymenostomatida</taxon>
        <taxon>Ophryoglenina</taxon>
        <taxon>Ichthyophthirius</taxon>
    </lineage>
</organism>
<evidence type="ECO:0000313" key="8">
    <source>
        <dbReference type="Proteomes" id="UP000008983"/>
    </source>
</evidence>
<dbReference type="InParanoid" id="G0QZH8"/>
<evidence type="ECO:0000256" key="2">
    <source>
        <dbReference type="ARBA" id="ARBA00022741"/>
    </source>
</evidence>
<name>G0QZH8_ICHMU</name>
<dbReference type="SUPFAM" id="SSF52374">
    <property type="entry name" value="Nucleotidylyl transferase"/>
    <property type="match status" value="1"/>
</dbReference>
<dbReference type="AlphaFoldDB" id="G0QZH8"/>
<protein>
    <submittedName>
        <fullName evidence="7">Methionyl-tRNA synthetase, putative</fullName>
        <ecNumber evidence="7">6.1.1.10</ecNumber>
    </submittedName>
</protein>
<feature type="domain" description="Methionyl/Leucyl tRNA synthetase" evidence="6">
    <location>
        <begin position="12"/>
        <end position="84"/>
    </location>
</feature>